<evidence type="ECO:0000313" key="2">
    <source>
        <dbReference type="EMBL" id="KZF26368.1"/>
    </source>
</evidence>
<dbReference type="AlphaFoldDB" id="A0A165JL03"/>
<feature type="transmembrane region" description="Helical" evidence="1">
    <location>
        <begin position="60"/>
        <end position="76"/>
    </location>
</feature>
<evidence type="ECO:0000256" key="1">
    <source>
        <dbReference type="SAM" id="Phobius"/>
    </source>
</evidence>
<evidence type="ECO:0000313" key="3">
    <source>
        <dbReference type="Proteomes" id="UP000076632"/>
    </source>
</evidence>
<sequence length="83" mass="9867">MFSTSCWNSAYCRWQLGWHKKRILQSLAHVSMVMILPIEVTSYAYVYALIIQMNISSKTEVFFFFFFFFFLIPAQLCDHGEVH</sequence>
<dbReference type="InParanoid" id="A0A165JL03"/>
<reference evidence="2 3" key="1">
    <citation type="journal article" date="2016" name="Fungal Biol.">
        <title>The genome of Xylona heveae provides a window into fungal endophytism.</title>
        <authorList>
            <person name="Gazis R."/>
            <person name="Kuo A."/>
            <person name="Riley R."/>
            <person name="LaButti K."/>
            <person name="Lipzen A."/>
            <person name="Lin J."/>
            <person name="Amirebrahimi M."/>
            <person name="Hesse C.N."/>
            <person name="Spatafora J.W."/>
            <person name="Henrissat B."/>
            <person name="Hainaut M."/>
            <person name="Grigoriev I.V."/>
            <person name="Hibbett D.S."/>
        </authorList>
    </citation>
    <scope>NUCLEOTIDE SEQUENCE [LARGE SCALE GENOMIC DNA]</scope>
    <source>
        <strain evidence="2 3">TC161</strain>
    </source>
</reference>
<proteinExistence type="predicted"/>
<dbReference type="RefSeq" id="XP_018191923.1">
    <property type="nucleotide sequence ID" value="XM_018328927.1"/>
</dbReference>
<gene>
    <name evidence="2" type="ORF">L228DRAFT_11006</name>
</gene>
<keyword evidence="1" id="KW-0472">Membrane</keyword>
<accession>A0A165JL03</accession>
<dbReference type="GeneID" id="28894064"/>
<protein>
    <submittedName>
        <fullName evidence="2">Uncharacterized protein</fullName>
    </submittedName>
</protein>
<feature type="transmembrane region" description="Helical" evidence="1">
    <location>
        <begin position="27"/>
        <end position="48"/>
    </location>
</feature>
<dbReference type="EMBL" id="KV407454">
    <property type="protein sequence ID" value="KZF26368.1"/>
    <property type="molecule type" value="Genomic_DNA"/>
</dbReference>
<keyword evidence="3" id="KW-1185">Reference proteome</keyword>
<keyword evidence="1" id="KW-1133">Transmembrane helix</keyword>
<name>A0A165JL03_XYLHT</name>
<keyword evidence="1" id="KW-0812">Transmembrane</keyword>
<dbReference type="Proteomes" id="UP000076632">
    <property type="component" value="Unassembled WGS sequence"/>
</dbReference>
<organism evidence="2 3">
    <name type="scientific">Xylona heveae (strain CBS 132557 / TC161)</name>
    <dbReference type="NCBI Taxonomy" id="1328760"/>
    <lineage>
        <taxon>Eukaryota</taxon>
        <taxon>Fungi</taxon>
        <taxon>Dikarya</taxon>
        <taxon>Ascomycota</taxon>
        <taxon>Pezizomycotina</taxon>
        <taxon>Xylonomycetes</taxon>
        <taxon>Xylonales</taxon>
        <taxon>Xylonaceae</taxon>
        <taxon>Xylona</taxon>
    </lineage>
</organism>